<feature type="region of interest" description="Disordered" evidence="1">
    <location>
        <begin position="18"/>
        <end position="37"/>
    </location>
</feature>
<protein>
    <submittedName>
        <fullName evidence="3">8545_t:CDS:1</fullName>
    </submittedName>
</protein>
<gene>
    <name evidence="3" type="ORF">ALEPTO_LOCUS6743</name>
</gene>
<dbReference type="SUPFAM" id="SSF47095">
    <property type="entry name" value="HMG-box"/>
    <property type="match status" value="1"/>
</dbReference>
<evidence type="ECO:0000313" key="4">
    <source>
        <dbReference type="Proteomes" id="UP000789508"/>
    </source>
</evidence>
<reference evidence="3" key="1">
    <citation type="submission" date="2021-06" db="EMBL/GenBank/DDBJ databases">
        <authorList>
            <person name="Kallberg Y."/>
            <person name="Tangrot J."/>
            <person name="Rosling A."/>
        </authorList>
    </citation>
    <scope>NUCLEOTIDE SEQUENCE</scope>
    <source>
        <strain evidence="3">FL130A</strain>
    </source>
</reference>
<feature type="compositionally biased region" description="Basic residues" evidence="1">
    <location>
        <begin position="18"/>
        <end position="29"/>
    </location>
</feature>
<dbReference type="OrthoDB" id="6247875at2759"/>
<dbReference type="Pfam" id="PF00505">
    <property type="entry name" value="HMG_box"/>
    <property type="match status" value="1"/>
</dbReference>
<proteinExistence type="predicted"/>
<dbReference type="Gene3D" id="1.10.30.10">
    <property type="entry name" value="High mobility group box domain"/>
    <property type="match status" value="1"/>
</dbReference>
<dbReference type="AlphaFoldDB" id="A0A9N9BMC2"/>
<dbReference type="EMBL" id="CAJVPS010002486">
    <property type="protein sequence ID" value="CAG8569497.1"/>
    <property type="molecule type" value="Genomic_DNA"/>
</dbReference>
<sequence>MTKSVDINKCAIDMKNKSKTTKIRAKRSSKQQQLSPTHLNISVPLPVDLKPTDIIVKKKDGNFPSKPPNAFIIYRREFVKVLRASGFKYKQQDVSALASKAWEEEPTIVQNQYRRLAQDCSTILLEMRRNMLGDTERDWRTYMSPNGGEIIFASIISSENVATDSPYPSINNNSRARNEKFIWENNFSVVEPSTRTLSNEDAYNNSSNSHDDNNQMHTQYNDTLPEISFSTSHASASFEDAFNTTHLLGHLLPDSPTSHPSPTTSGSEYHLSSSFDSLDSSSSSSSYLSNSIGESQKQINSYAFHYEIATATSPVVDLPTPESFDESPLPPHFTWSDLNYVTPLDFHEDLKIQIDDDDDKKFQYPSTNSTENDNGNQSSSGSCSNRGGGVENNFYLLQDGIFTPSPQIVHWNSFTRASK</sequence>
<feature type="region of interest" description="Disordered" evidence="1">
    <location>
        <begin position="193"/>
        <end position="219"/>
    </location>
</feature>
<comment type="caution">
    <text evidence="3">The sequence shown here is derived from an EMBL/GenBank/DDBJ whole genome shotgun (WGS) entry which is preliminary data.</text>
</comment>
<dbReference type="InterPro" id="IPR009071">
    <property type="entry name" value="HMG_box_dom"/>
</dbReference>
<feature type="region of interest" description="Disordered" evidence="1">
    <location>
        <begin position="253"/>
        <end position="275"/>
    </location>
</feature>
<evidence type="ECO:0000259" key="2">
    <source>
        <dbReference type="Pfam" id="PF00505"/>
    </source>
</evidence>
<organism evidence="3 4">
    <name type="scientific">Ambispora leptoticha</name>
    <dbReference type="NCBI Taxonomy" id="144679"/>
    <lineage>
        <taxon>Eukaryota</taxon>
        <taxon>Fungi</taxon>
        <taxon>Fungi incertae sedis</taxon>
        <taxon>Mucoromycota</taxon>
        <taxon>Glomeromycotina</taxon>
        <taxon>Glomeromycetes</taxon>
        <taxon>Archaeosporales</taxon>
        <taxon>Ambisporaceae</taxon>
        <taxon>Ambispora</taxon>
    </lineage>
</organism>
<keyword evidence="4" id="KW-1185">Reference proteome</keyword>
<evidence type="ECO:0000313" key="3">
    <source>
        <dbReference type="EMBL" id="CAG8569497.1"/>
    </source>
</evidence>
<name>A0A9N9BMC2_9GLOM</name>
<feature type="domain" description="HMG box" evidence="2">
    <location>
        <begin position="64"/>
        <end position="118"/>
    </location>
</feature>
<feature type="compositionally biased region" description="Low complexity" evidence="1">
    <location>
        <begin position="255"/>
        <end position="275"/>
    </location>
</feature>
<feature type="compositionally biased region" description="Low complexity" evidence="1">
    <location>
        <begin position="372"/>
        <end position="385"/>
    </location>
</feature>
<feature type="region of interest" description="Disordered" evidence="1">
    <location>
        <begin position="357"/>
        <end position="385"/>
    </location>
</feature>
<dbReference type="Proteomes" id="UP000789508">
    <property type="component" value="Unassembled WGS sequence"/>
</dbReference>
<evidence type="ECO:0000256" key="1">
    <source>
        <dbReference type="SAM" id="MobiDB-lite"/>
    </source>
</evidence>
<feature type="compositionally biased region" description="Polar residues" evidence="1">
    <location>
        <begin position="193"/>
        <end position="203"/>
    </location>
</feature>
<accession>A0A9N9BMC2</accession>
<dbReference type="InterPro" id="IPR036910">
    <property type="entry name" value="HMG_box_dom_sf"/>
</dbReference>